<dbReference type="InterPro" id="IPR004474">
    <property type="entry name" value="LytR_CpsA_psr"/>
</dbReference>
<sequence length="438" mass="45786">MAQRAAKAAGRKTTVRHGKLRRSSALANFVKTLVAMFTVAVLSGISIAAYALLDLTNNVTSVNIGTAPRDENEKANANQIVGDINILLVGSDTRQGQSLNDGEEGELNDVTLMLRISADHKQATVVSFPRDMVVDVPSCPGPNGEPDFYPAQGEQQFNSTLQNGLGCVVRTVENLTGASIPHAGIITFDGVINMSNAIGGVDVCLTQPIYDPNTDLDLPAGDVTLVGVTALQFLRTRYGVGDGGDQSRISNQQVFMSAMLRKIKSAQTLSDPGKVYGLAKAAVENMILSQDMASVQFMQSFASTVKDLDLQNVNFLQYPTLEHPYDRNRLIPDRYNGDLLMTRLLNDEPVHANAVGAAAVVAGQEGAAEAGAAGAEGAEGSADATGAQQQAEGATPATGEAATTEQLGGVAGAEAAPEPNNILGQNAAEVTCSSGRTQ</sequence>
<proteinExistence type="inferred from homology"/>
<feature type="domain" description="Cell envelope-related transcriptional attenuator" evidence="4">
    <location>
        <begin position="108"/>
        <end position="264"/>
    </location>
</feature>
<feature type="transmembrane region" description="Helical" evidence="3">
    <location>
        <begin position="29"/>
        <end position="53"/>
    </location>
</feature>
<protein>
    <submittedName>
        <fullName evidence="5">LCP family protein required for cell wall assembly</fullName>
    </submittedName>
</protein>
<evidence type="ECO:0000256" key="2">
    <source>
        <dbReference type="SAM" id="MobiDB-lite"/>
    </source>
</evidence>
<keyword evidence="3" id="KW-1133">Transmembrane helix</keyword>
<dbReference type="NCBIfam" id="TIGR00350">
    <property type="entry name" value="lytR_cpsA_psr"/>
    <property type="match status" value="1"/>
</dbReference>
<gene>
    <name evidence="5" type="ORF">F5897_000733</name>
</gene>
<dbReference type="Gene3D" id="3.40.630.190">
    <property type="entry name" value="LCP protein"/>
    <property type="match status" value="1"/>
</dbReference>
<dbReference type="Pfam" id="PF03816">
    <property type="entry name" value="LytR_cpsA_psr"/>
    <property type="match status" value="1"/>
</dbReference>
<dbReference type="InterPro" id="IPR050922">
    <property type="entry name" value="LytR/CpsA/Psr_CW_biosynth"/>
</dbReference>
<feature type="compositionally biased region" description="Low complexity" evidence="2">
    <location>
        <begin position="371"/>
        <end position="405"/>
    </location>
</feature>
<name>A0A840DPF3_9MICO</name>
<evidence type="ECO:0000313" key="5">
    <source>
        <dbReference type="EMBL" id="MBB4071429.1"/>
    </source>
</evidence>
<dbReference type="PANTHER" id="PTHR33392:SF6">
    <property type="entry name" value="POLYISOPRENYL-TEICHOIC ACID--PEPTIDOGLYCAN TEICHOIC ACID TRANSFERASE TAGU"/>
    <property type="match status" value="1"/>
</dbReference>
<feature type="region of interest" description="Disordered" evidence="2">
    <location>
        <begin position="371"/>
        <end position="438"/>
    </location>
</feature>
<evidence type="ECO:0000259" key="4">
    <source>
        <dbReference type="Pfam" id="PF03816"/>
    </source>
</evidence>
<keyword evidence="6" id="KW-1185">Reference proteome</keyword>
<evidence type="ECO:0000256" key="1">
    <source>
        <dbReference type="ARBA" id="ARBA00006068"/>
    </source>
</evidence>
<evidence type="ECO:0000256" key="3">
    <source>
        <dbReference type="SAM" id="Phobius"/>
    </source>
</evidence>
<dbReference type="EMBL" id="JACIFD010000006">
    <property type="protein sequence ID" value="MBB4071429.1"/>
    <property type="molecule type" value="Genomic_DNA"/>
</dbReference>
<organism evidence="5 6">
    <name type="scientific">Canibacter oris</name>
    <dbReference type="NCBI Taxonomy" id="1365628"/>
    <lineage>
        <taxon>Bacteria</taxon>
        <taxon>Bacillati</taxon>
        <taxon>Actinomycetota</taxon>
        <taxon>Actinomycetes</taxon>
        <taxon>Micrococcales</taxon>
        <taxon>Microbacteriaceae</taxon>
        <taxon>Canibacter</taxon>
    </lineage>
</organism>
<dbReference type="PANTHER" id="PTHR33392">
    <property type="entry name" value="POLYISOPRENYL-TEICHOIC ACID--PEPTIDOGLYCAN TEICHOIC ACID TRANSFERASE TAGU"/>
    <property type="match status" value="1"/>
</dbReference>
<dbReference type="AlphaFoldDB" id="A0A840DPF3"/>
<comment type="similarity">
    <text evidence="1">Belongs to the LytR/CpsA/Psr (LCP) family.</text>
</comment>
<dbReference type="RefSeq" id="WP_183304508.1">
    <property type="nucleotide sequence ID" value="NZ_JACIFD010000006.1"/>
</dbReference>
<reference evidence="5" key="1">
    <citation type="submission" date="2020-08" db="EMBL/GenBank/DDBJ databases">
        <title>Sequencing the genomes of 1000 actinobacteria strains.</title>
        <authorList>
            <person name="Klenk H.-P."/>
        </authorList>
    </citation>
    <scope>NUCLEOTIDE SEQUENCE [LARGE SCALE GENOMIC DNA]</scope>
    <source>
        <strain evidence="5">DSM 27064</strain>
    </source>
</reference>
<evidence type="ECO:0000313" key="6">
    <source>
        <dbReference type="Proteomes" id="UP000571183"/>
    </source>
</evidence>
<dbReference type="Proteomes" id="UP000571183">
    <property type="component" value="Unassembled WGS sequence"/>
</dbReference>
<keyword evidence="3" id="KW-0812">Transmembrane</keyword>
<accession>A0A840DPF3</accession>
<keyword evidence="3" id="KW-0472">Membrane</keyword>
<comment type="caution">
    <text evidence="5">The sequence shown here is derived from an EMBL/GenBank/DDBJ whole genome shotgun (WGS) entry which is preliminary data.</text>
</comment>